<dbReference type="Pfam" id="PF02569">
    <property type="entry name" value="Pantoate_ligase"/>
    <property type="match status" value="1"/>
</dbReference>
<dbReference type="PANTHER" id="PTHR21299">
    <property type="entry name" value="CYTIDYLATE KINASE/PANTOATE-BETA-ALANINE LIGASE"/>
    <property type="match status" value="1"/>
</dbReference>
<evidence type="ECO:0000256" key="4">
    <source>
        <dbReference type="ARBA" id="ARBA00022655"/>
    </source>
</evidence>
<dbReference type="EC" id="6.3.2.1" evidence="8"/>
<dbReference type="InterPro" id="IPR042176">
    <property type="entry name" value="Pantoate_ligase_C"/>
</dbReference>
<dbReference type="EMBL" id="FQUU01000004">
    <property type="protein sequence ID" value="SHE92319.1"/>
    <property type="molecule type" value="Genomic_DNA"/>
</dbReference>
<reference evidence="9 10" key="1">
    <citation type="submission" date="2016-11" db="EMBL/GenBank/DDBJ databases">
        <authorList>
            <person name="Jaros S."/>
            <person name="Januszkiewicz K."/>
            <person name="Wedrychowicz H."/>
        </authorList>
    </citation>
    <scope>NUCLEOTIDE SEQUENCE [LARGE SCALE GENOMIC DNA]</scope>
    <source>
        <strain evidence="9 10">DSM 18119</strain>
    </source>
</reference>
<keyword evidence="10" id="KW-1185">Reference proteome</keyword>
<dbReference type="OrthoDB" id="9773087at2"/>
<keyword evidence="5 8" id="KW-0547">Nucleotide-binding</keyword>
<organism evidence="9 10">
    <name type="scientific">Flavisolibacter ginsengisoli DSM 18119</name>
    <dbReference type="NCBI Taxonomy" id="1121884"/>
    <lineage>
        <taxon>Bacteria</taxon>
        <taxon>Pseudomonadati</taxon>
        <taxon>Bacteroidota</taxon>
        <taxon>Chitinophagia</taxon>
        <taxon>Chitinophagales</taxon>
        <taxon>Chitinophagaceae</taxon>
        <taxon>Flavisolibacter</taxon>
    </lineage>
</organism>
<sequence length="280" mass="31062">MILFKQAGALTEHLQRQKNTGKTVGFVPTMGALHEGHLSLIDQCTAGNDITVCSIFINPTQFNNPEDFKHYPVTISMDIEHLVAAGCDILFLPSTSEIYPTGYLKKHYDLGSIEHNLEGHYRPGHFQGVCEVVDRLLDIITPDNLYLGQKDFQQCMVIKKLLEITGRAVKVDLHICPTKRESSGLAMSSRNLRLTGQEKELAVSIYKELENIKVNLPQTPLETLKKNAKEHLTRQGFLVDYVEIAKAGDLAPSENASEADVALVAATIGNVRLIDNLLLN</sequence>
<dbReference type="Gene3D" id="3.30.1300.10">
    <property type="entry name" value="Pantoate-beta-alanine ligase, C-terminal domain"/>
    <property type="match status" value="1"/>
</dbReference>
<dbReference type="STRING" id="1121884.SAMN02745131_01455"/>
<comment type="caution">
    <text evidence="8">Lacks conserved residue(s) required for the propagation of feature annotation.</text>
</comment>
<keyword evidence="8" id="KW-0963">Cytoplasm</keyword>
<dbReference type="RefSeq" id="WP_072834655.1">
    <property type="nucleotide sequence ID" value="NZ_FQUU01000004.1"/>
</dbReference>
<evidence type="ECO:0000256" key="6">
    <source>
        <dbReference type="ARBA" id="ARBA00022840"/>
    </source>
</evidence>
<keyword evidence="4 8" id="KW-0566">Pantothenate biosynthesis</keyword>
<proteinExistence type="inferred from homology"/>
<dbReference type="GO" id="GO:0015940">
    <property type="term" value="P:pantothenate biosynthetic process"/>
    <property type="evidence" value="ECO:0007669"/>
    <property type="project" value="UniProtKB-UniRule"/>
</dbReference>
<evidence type="ECO:0000256" key="2">
    <source>
        <dbReference type="ARBA" id="ARBA00009256"/>
    </source>
</evidence>
<keyword evidence="3 8" id="KW-0436">Ligase</keyword>
<dbReference type="GO" id="GO:0005524">
    <property type="term" value="F:ATP binding"/>
    <property type="evidence" value="ECO:0007669"/>
    <property type="project" value="UniProtKB-KW"/>
</dbReference>
<dbReference type="UniPathway" id="UPA00028">
    <property type="reaction ID" value="UER00005"/>
</dbReference>
<dbReference type="GO" id="GO:0005737">
    <property type="term" value="C:cytoplasm"/>
    <property type="evidence" value="ECO:0007669"/>
    <property type="project" value="UniProtKB-SubCell"/>
</dbReference>
<dbReference type="SUPFAM" id="SSF52374">
    <property type="entry name" value="Nucleotidylyl transferase"/>
    <property type="match status" value="1"/>
</dbReference>
<dbReference type="Proteomes" id="UP000184048">
    <property type="component" value="Unassembled WGS sequence"/>
</dbReference>
<evidence type="ECO:0000313" key="9">
    <source>
        <dbReference type="EMBL" id="SHE92319.1"/>
    </source>
</evidence>
<feature type="binding site" evidence="8">
    <location>
        <position position="61"/>
    </location>
    <ligand>
        <name>beta-alanine</name>
        <dbReference type="ChEBI" id="CHEBI:57966"/>
    </ligand>
</feature>
<comment type="catalytic activity">
    <reaction evidence="7 8">
        <text>(R)-pantoate + beta-alanine + ATP = (R)-pantothenate + AMP + diphosphate + H(+)</text>
        <dbReference type="Rhea" id="RHEA:10912"/>
        <dbReference type="ChEBI" id="CHEBI:15378"/>
        <dbReference type="ChEBI" id="CHEBI:15980"/>
        <dbReference type="ChEBI" id="CHEBI:29032"/>
        <dbReference type="ChEBI" id="CHEBI:30616"/>
        <dbReference type="ChEBI" id="CHEBI:33019"/>
        <dbReference type="ChEBI" id="CHEBI:57966"/>
        <dbReference type="ChEBI" id="CHEBI:456215"/>
        <dbReference type="EC" id="6.3.2.1"/>
    </reaction>
</comment>
<dbReference type="Gene3D" id="3.40.50.620">
    <property type="entry name" value="HUPs"/>
    <property type="match status" value="1"/>
</dbReference>
<dbReference type="GO" id="GO:0004592">
    <property type="term" value="F:pantoate-beta-alanine ligase activity"/>
    <property type="evidence" value="ECO:0007669"/>
    <property type="project" value="UniProtKB-UniRule"/>
</dbReference>
<name>A0A1M4XFR6_9BACT</name>
<comment type="subunit">
    <text evidence="8">Homodimer.</text>
</comment>
<feature type="binding site" evidence="8">
    <location>
        <begin position="30"/>
        <end position="37"/>
    </location>
    <ligand>
        <name>ATP</name>
        <dbReference type="ChEBI" id="CHEBI:30616"/>
    </ligand>
</feature>
<gene>
    <name evidence="8" type="primary">panC</name>
    <name evidence="9" type="ORF">SAMN02745131_01455</name>
</gene>
<comment type="similarity">
    <text evidence="2 8">Belongs to the pantothenate synthetase family.</text>
</comment>
<dbReference type="InterPro" id="IPR003721">
    <property type="entry name" value="Pantoate_ligase"/>
</dbReference>
<dbReference type="HAMAP" id="MF_00158">
    <property type="entry name" value="PanC"/>
    <property type="match status" value="1"/>
</dbReference>
<dbReference type="PANTHER" id="PTHR21299:SF1">
    <property type="entry name" value="PANTOATE--BETA-ALANINE LIGASE"/>
    <property type="match status" value="1"/>
</dbReference>
<feature type="binding site" evidence="8">
    <location>
        <begin position="148"/>
        <end position="151"/>
    </location>
    <ligand>
        <name>ATP</name>
        <dbReference type="ChEBI" id="CHEBI:30616"/>
    </ligand>
</feature>
<evidence type="ECO:0000256" key="5">
    <source>
        <dbReference type="ARBA" id="ARBA00022741"/>
    </source>
</evidence>
<comment type="subcellular location">
    <subcellularLocation>
        <location evidence="8">Cytoplasm</location>
    </subcellularLocation>
</comment>
<evidence type="ECO:0000256" key="1">
    <source>
        <dbReference type="ARBA" id="ARBA00004990"/>
    </source>
</evidence>
<protein>
    <recommendedName>
        <fullName evidence="8">Pantothenate synthetase</fullName>
        <shortName evidence="8">PS</shortName>
        <ecNumber evidence="8">6.3.2.1</ecNumber>
    </recommendedName>
    <alternativeName>
        <fullName evidence="8">Pantoate--beta-alanine ligase</fullName>
    </alternativeName>
    <alternativeName>
        <fullName evidence="8">Pantoate-activating enzyme</fullName>
    </alternativeName>
</protein>
<keyword evidence="6 8" id="KW-0067">ATP-binding</keyword>
<evidence type="ECO:0000313" key="10">
    <source>
        <dbReference type="Proteomes" id="UP000184048"/>
    </source>
</evidence>
<comment type="pathway">
    <text evidence="1 8">Cofactor biosynthesis; (R)-pantothenate biosynthesis; (R)-pantothenate from (R)-pantoate and beta-alanine: step 1/1.</text>
</comment>
<feature type="binding site" evidence="8">
    <location>
        <position position="154"/>
    </location>
    <ligand>
        <name>(R)-pantoate</name>
        <dbReference type="ChEBI" id="CHEBI:15980"/>
    </ligand>
</feature>
<evidence type="ECO:0000256" key="3">
    <source>
        <dbReference type="ARBA" id="ARBA00022598"/>
    </source>
</evidence>
<dbReference type="AlphaFoldDB" id="A0A1M4XFR6"/>
<dbReference type="NCBIfam" id="TIGR00018">
    <property type="entry name" value="panC"/>
    <property type="match status" value="1"/>
</dbReference>
<comment type="function">
    <text evidence="8">Catalyzes the condensation of pantoate with beta-alanine in an ATP-dependent reaction via a pantoyl-adenylate intermediate.</text>
</comment>
<feature type="binding site" evidence="8">
    <location>
        <position position="61"/>
    </location>
    <ligand>
        <name>(R)-pantoate</name>
        <dbReference type="ChEBI" id="CHEBI:15980"/>
    </ligand>
</feature>
<accession>A0A1M4XFR6</accession>
<comment type="miscellaneous">
    <text evidence="8">The reaction proceeds by a bi uni uni bi ping pong mechanism.</text>
</comment>
<evidence type="ECO:0000256" key="7">
    <source>
        <dbReference type="ARBA" id="ARBA00048258"/>
    </source>
</evidence>
<dbReference type="InterPro" id="IPR014729">
    <property type="entry name" value="Rossmann-like_a/b/a_fold"/>
</dbReference>
<feature type="binding site" evidence="8">
    <location>
        <begin position="187"/>
        <end position="190"/>
    </location>
    <ligand>
        <name>ATP</name>
        <dbReference type="ChEBI" id="CHEBI:30616"/>
    </ligand>
</feature>
<feature type="active site" description="Proton donor" evidence="8">
    <location>
        <position position="37"/>
    </location>
</feature>
<evidence type="ECO:0000256" key="8">
    <source>
        <dbReference type="HAMAP-Rule" id="MF_00158"/>
    </source>
</evidence>